<dbReference type="Proteomes" id="UP001066276">
    <property type="component" value="Chromosome 10"/>
</dbReference>
<evidence type="ECO:0000313" key="2">
    <source>
        <dbReference type="Proteomes" id="UP001066276"/>
    </source>
</evidence>
<reference evidence="1" key="1">
    <citation type="journal article" date="2022" name="bioRxiv">
        <title>Sequencing and chromosome-scale assembly of the giantPleurodeles waltlgenome.</title>
        <authorList>
            <person name="Brown T."/>
            <person name="Elewa A."/>
            <person name="Iarovenko S."/>
            <person name="Subramanian E."/>
            <person name="Araus A.J."/>
            <person name="Petzold A."/>
            <person name="Susuki M."/>
            <person name="Suzuki K.-i.T."/>
            <person name="Hayashi T."/>
            <person name="Toyoda A."/>
            <person name="Oliveira C."/>
            <person name="Osipova E."/>
            <person name="Leigh N.D."/>
            <person name="Simon A."/>
            <person name="Yun M.H."/>
        </authorList>
    </citation>
    <scope>NUCLEOTIDE SEQUENCE</scope>
    <source>
        <strain evidence="1">20211129_DDA</strain>
        <tissue evidence="1">Liver</tissue>
    </source>
</reference>
<proteinExistence type="predicted"/>
<sequence>MSSCVHERNPPGVGCAARVDQGGGGDADNHTHEACSDRTAAVAPSDLDKAKIAVLKWQGDMERWAEYESTALMGDAKRGNVPMEMATVWERLLDDLKQVDTQDPDNVHTP</sequence>
<protein>
    <submittedName>
        <fullName evidence="1">Uncharacterized protein</fullName>
    </submittedName>
</protein>
<name>A0AAV7MIH1_PLEWA</name>
<dbReference type="AlphaFoldDB" id="A0AAV7MIH1"/>
<gene>
    <name evidence="1" type="ORF">NDU88_005129</name>
</gene>
<dbReference type="EMBL" id="JANPWB010000014">
    <property type="protein sequence ID" value="KAJ1100040.1"/>
    <property type="molecule type" value="Genomic_DNA"/>
</dbReference>
<keyword evidence="2" id="KW-1185">Reference proteome</keyword>
<evidence type="ECO:0000313" key="1">
    <source>
        <dbReference type="EMBL" id="KAJ1100040.1"/>
    </source>
</evidence>
<organism evidence="1 2">
    <name type="scientific">Pleurodeles waltl</name>
    <name type="common">Iberian ribbed newt</name>
    <dbReference type="NCBI Taxonomy" id="8319"/>
    <lineage>
        <taxon>Eukaryota</taxon>
        <taxon>Metazoa</taxon>
        <taxon>Chordata</taxon>
        <taxon>Craniata</taxon>
        <taxon>Vertebrata</taxon>
        <taxon>Euteleostomi</taxon>
        <taxon>Amphibia</taxon>
        <taxon>Batrachia</taxon>
        <taxon>Caudata</taxon>
        <taxon>Salamandroidea</taxon>
        <taxon>Salamandridae</taxon>
        <taxon>Pleurodelinae</taxon>
        <taxon>Pleurodeles</taxon>
    </lineage>
</organism>
<comment type="caution">
    <text evidence="1">The sequence shown here is derived from an EMBL/GenBank/DDBJ whole genome shotgun (WGS) entry which is preliminary data.</text>
</comment>
<accession>A0AAV7MIH1</accession>